<dbReference type="HOGENOM" id="CLU_000445_88_11_10"/>
<evidence type="ECO:0000313" key="6">
    <source>
        <dbReference type="Proteomes" id="UP000008630"/>
    </source>
</evidence>
<sequence length="302" mass="35029">MGKIRTYQSISELNDEFGVKTLHPLINVVDMSTAPKVDVRGAHCYDFYSVFLKDSDCGAIQYGRNTYDYQKGTLLFIAPLQVMEMESERNADGEAPKGWVLMFHRDLLRGTHLGQIMKNFTYFSYDVNEALHLSEDERAIITGCLRNILAELQHAIDKNSKDLILSNLEVFFNYSKRFYERQFITRSQVNSDVLTRFEQILDDYFNQGVAKKNGIPNVKYMADKLHYSPNYLSDQLRETTGKSALEHIQLKLIEISKERLLSDTSSINEIAYQLGFEYPQYFSRLFKKKVGVTPNQYRLNRS</sequence>
<dbReference type="InterPro" id="IPR018060">
    <property type="entry name" value="HTH_AraC"/>
</dbReference>
<keyword evidence="2" id="KW-0238">DNA-binding</keyword>
<organism evidence="5 6">
    <name type="scientific">Bacteroides helcogenes (strain ATCC 35417 / DSM 20613 / JCM 6297 / CCUG 15421 / P 36-108)</name>
    <dbReference type="NCBI Taxonomy" id="693979"/>
    <lineage>
        <taxon>Bacteria</taxon>
        <taxon>Pseudomonadati</taxon>
        <taxon>Bacteroidota</taxon>
        <taxon>Bacteroidia</taxon>
        <taxon>Bacteroidales</taxon>
        <taxon>Bacteroidaceae</taxon>
        <taxon>Bacteroides</taxon>
    </lineage>
</organism>
<dbReference type="PROSITE" id="PS01124">
    <property type="entry name" value="HTH_ARAC_FAMILY_2"/>
    <property type="match status" value="1"/>
</dbReference>
<dbReference type="Pfam" id="PF12833">
    <property type="entry name" value="HTH_18"/>
    <property type="match status" value="1"/>
</dbReference>
<evidence type="ECO:0000259" key="4">
    <source>
        <dbReference type="PROSITE" id="PS01124"/>
    </source>
</evidence>
<dbReference type="InterPro" id="IPR009057">
    <property type="entry name" value="Homeodomain-like_sf"/>
</dbReference>
<dbReference type="STRING" id="693979.Bache_1320"/>
<protein>
    <submittedName>
        <fullName evidence="5">Transcriptional regulator, AraC family</fullName>
    </submittedName>
</protein>
<dbReference type="EMBL" id="CP002352">
    <property type="protein sequence ID" value="ADV43326.1"/>
    <property type="molecule type" value="Genomic_DNA"/>
</dbReference>
<dbReference type="Proteomes" id="UP000008630">
    <property type="component" value="Chromosome"/>
</dbReference>
<dbReference type="GO" id="GO:0003700">
    <property type="term" value="F:DNA-binding transcription factor activity"/>
    <property type="evidence" value="ECO:0007669"/>
    <property type="project" value="InterPro"/>
</dbReference>
<keyword evidence="6" id="KW-1185">Reference proteome</keyword>
<dbReference type="AlphaFoldDB" id="E6SU25"/>
<dbReference type="PANTHER" id="PTHR43280:SF32">
    <property type="entry name" value="TRANSCRIPTIONAL REGULATORY PROTEIN"/>
    <property type="match status" value="1"/>
</dbReference>
<keyword evidence="1" id="KW-0805">Transcription regulation</keyword>
<dbReference type="PRINTS" id="PR00032">
    <property type="entry name" value="HTHARAC"/>
</dbReference>
<dbReference type="KEGG" id="bhl:Bache_1320"/>
<reference evidence="5 6" key="2">
    <citation type="journal article" date="2011" name="Stand. Genomic Sci.">
        <title>Complete genome sequence of Bacteroides helcogenes type strain (P 36-108).</title>
        <authorList>
            <person name="Pati A."/>
            <person name="Gronow S."/>
            <person name="Zeytun A."/>
            <person name="Lapidus A."/>
            <person name="Nolan M."/>
            <person name="Hammon N."/>
            <person name="Deshpande S."/>
            <person name="Cheng J.F."/>
            <person name="Tapia R."/>
            <person name="Han C."/>
            <person name="Goodwin L."/>
            <person name="Pitluck S."/>
            <person name="Liolios K."/>
            <person name="Pagani I."/>
            <person name="Ivanova N."/>
            <person name="Mavromatis K."/>
            <person name="Chen A."/>
            <person name="Palaniappan K."/>
            <person name="Land M."/>
            <person name="Hauser L."/>
            <person name="Chang Y.J."/>
            <person name="Jeffries C.D."/>
            <person name="Detter J.C."/>
            <person name="Brambilla E."/>
            <person name="Rohde M."/>
            <person name="Goker M."/>
            <person name="Woyke T."/>
            <person name="Bristow J."/>
            <person name="Eisen J.A."/>
            <person name="Markowitz V."/>
            <person name="Hugenholtz P."/>
            <person name="Kyrpides N.C."/>
            <person name="Klenk H.P."/>
            <person name="Lucas S."/>
        </authorList>
    </citation>
    <scope>NUCLEOTIDE SEQUENCE [LARGE SCALE GENOMIC DNA]</scope>
    <source>
        <strain evidence="6">ATCC 35417 / DSM 20613 / JCM 6297 / CCUG 15421 / P 36-108</strain>
    </source>
</reference>
<dbReference type="SUPFAM" id="SSF46689">
    <property type="entry name" value="Homeodomain-like"/>
    <property type="match status" value="1"/>
</dbReference>
<feature type="domain" description="HTH araC/xylS-type" evidence="4">
    <location>
        <begin position="199"/>
        <end position="300"/>
    </location>
</feature>
<gene>
    <name evidence="5" type="ordered locus">Bache_1320</name>
</gene>
<proteinExistence type="predicted"/>
<keyword evidence="3" id="KW-0804">Transcription</keyword>
<dbReference type="GO" id="GO:0043565">
    <property type="term" value="F:sequence-specific DNA binding"/>
    <property type="evidence" value="ECO:0007669"/>
    <property type="project" value="InterPro"/>
</dbReference>
<dbReference type="PANTHER" id="PTHR43280">
    <property type="entry name" value="ARAC-FAMILY TRANSCRIPTIONAL REGULATOR"/>
    <property type="match status" value="1"/>
</dbReference>
<dbReference type="eggNOG" id="COG2207">
    <property type="taxonomic scope" value="Bacteria"/>
</dbReference>
<evidence type="ECO:0000256" key="2">
    <source>
        <dbReference type="ARBA" id="ARBA00023125"/>
    </source>
</evidence>
<evidence type="ECO:0000313" key="5">
    <source>
        <dbReference type="EMBL" id="ADV43326.1"/>
    </source>
</evidence>
<dbReference type="OrthoDB" id="2600165at2"/>
<dbReference type="SMART" id="SM00342">
    <property type="entry name" value="HTH_ARAC"/>
    <property type="match status" value="1"/>
</dbReference>
<dbReference type="RefSeq" id="WP_013546920.1">
    <property type="nucleotide sequence ID" value="NC_014933.1"/>
</dbReference>
<dbReference type="InterPro" id="IPR020449">
    <property type="entry name" value="Tscrpt_reg_AraC-type_HTH"/>
</dbReference>
<accession>E6SU25</accession>
<evidence type="ECO:0000256" key="1">
    <source>
        <dbReference type="ARBA" id="ARBA00023015"/>
    </source>
</evidence>
<dbReference type="Gene3D" id="1.10.10.60">
    <property type="entry name" value="Homeodomain-like"/>
    <property type="match status" value="2"/>
</dbReference>
<dbReference type="PATRIC" id="fig|693979.3.peg.1403"/>
<name>E6SU25_BACT6</name>
<evidence type="ECO:0000256" key="3">
    <source>
        <dbReference type="ARBA" id="ARBA00023163"/>
    </source>
</evidence>
<reference key="1">
    <citation type="submission" date="2010-11" db="EMBL/GenBank/DDBJ databases">
        <title>The complete genome of Bacteroides helcogenes P 36-108.</title>
        <authorList>
            <consortium name="US DOE Joint Genome Institute (JGI-PGF)"/>
            <person name="Lucas S."/>
            <person name="Copeland A."/>
            <person name="Lapidus A."/>
            <person name="Bruce D."/>
            <person name="Goodwin L."/>
            <person name="Pitluck S."/>
            <person name="Kyrpides N."/>
            <person name="Mavromatis K."/>
            <person name="Ivanova N."/>
            <person name="Zeytun A."/>
            <person name="Brettin T."/>
            <person name="Detter J.C."/>
            <person name="Tapia R."/>
            <person name="Han C."/>
            <person name="Land M."/>
            <person name="Hauser L."/>
            <person name="Markowitz V."/>
            <person name="Cheng J.-F."/>
            <person name="Hugenholtz P."/>
            <person name="Woyke T."/>
            <person name="Wu D."/>
            <person name="Gronow S."/>
            <person name="Wellnitz S."/>
            <person name="Brambilla E."/>
            <person name="Klenk H.-P."/>
            <person name="Eisen J.A."/>
        </authorList>
    </citation>
    <scope>NUCLEOTIDE SEQUENCE</scope>
    <source>
        <strain>P 36-108</strain>
    </source>
</reference>